<accession>A0A935M4N2</accession>
<dbReference type="PROSITE" id="PS51178">
    <property type="entry name" value="PASTA"/>
    <property type="match status" value="1"/>
</dbReference>
<evidence type="ECO:0000256" key="2">
    <source>
        <dbReference type="ARBA" id="ARBA00022527"/>
    </source>
</evidence>
<feature type="region of interest" description="Disordered" evidence="10">
    <location>
        <begin position="380"/>
        <end position="402"/>
    </location>
</feature>
<dbReference type="EC" id="2.7.11.1" evidence="1"/>
<dbReference type="EMBL" id="JADJIB010000005">
    <property type="protein sequence ID" value="MBK7274360.1"/>
    <property type="molecule type" value="Genomic_DNA"/>
</dbReference>
<evidence type="ECO:0000256" key="1">
    <source>
        <dbReference type="ARBA" id="ARBA00012513"/>
    </source>
</evidence>
<dbReference type="InterPro" id="IPR000719">
    <property type="entry name" value="Prot_kinase_dom"/>
</dbReference>
<feature type="transmembrane region" description="Helical" evidence="11">
    <location>
        <begin position="340"/>
        <end position="358"/>
    </location>
</feature>
<evidence type="ECO:0000256" key="7">
    <source>
        <dbReference type="ARBA" id="ARBA00022840"/>
    </source>
</evidence>
<evidence type="ECO:0000256" key="6">
    <source>
        <dbReference type="ARBA" id="ARBA00022777"/>
    </source>
</evidence>
<evidence type="ECO:0000313" key="14">
    <source>
        <dbReference type="EMBL" id="MBK7274360.1"/>
    </source>
</evidence>
<evidence type="ECO:0000256" key="3">
    <source>
        <dbReference type="ARBA" id="ARBA00022679"/>
    </source>
</evidence>
<evidence type="ECO:0000256" key="5">
    <source>
        <dbReference type="ARBA" id="ARBA00022741"/>
    </source>
</evidence>
<dbReference type="PANTHER" id="PTHR43289">
    <property type="entry name" value="MITOGEN-ACTIVATED PROTEIN KINASE KINASE KINASE 20-RELATED"/>
    <property type="match status" value="1"/>
</dbReference>
<dbReference type="InterPro" id="IPR005543">
    <property type="entry name" value="PASTA_dom"/>
</dbReference>
<evidence type="ECO:0000259" key="13">
    <source>
        <dbReference type="PROSITE" id="PS51178"/>
    </source>
</evidence>
<reference evidence="14 15" key="1">
    <citation type="submission" date="2020-10" db="EMBL/GenBank/DDBJ databases">
        <title>Connecting structure to function with the recovery of over 1000 high-quality activated sludge metagenome-assembled genomes encoding full-length rRNA genes using long-read sequencing.</title>
        <authorList>
            <person name="Singleton C.M."/>
            <person name="Petriglieri F."/>
            <person name="Kristensen J.M."/>
            <person name="Kirkegaard R.H."/>
            <person name="Michaelsen T.Y."/>
            <person name="Andersen M.H."/>
            <person name="Karst S.M."/>
            <person name="Dueholm M.S."/>
            <person name="Nielsen P.H."/>
            <person name="Albertsen M."/>
        </authorList>
    </citation>
    <scope>NUCLEOTIDE SEQUENCE [LARGE SCALE GENOMIC DNA]</scope>
    <source>
        <strain evidence="14">Ega_18-Q3-R5-49_MAXAC.001</strain>
    </source>
</reference>
<feature type="domain" description="Protein kinase" evidence="12">
    <location>
        <begin position="16"/>
        <end position="280"/>
    </location>
</feature>
<dbReference type="InterPro" id="IPR008271">
    <property type="entry name" value="Ser/Thr_kinase_AS"/>
</dbReference>
<dbReference type="CDD" id="cd06577">
    <property type="entry name" value="PASTA_pknB"/>
    <property type="match status" value="1"/>
</dbReference>
<evidence type="ECO:0000256" key="11">
    <source>
        <dbReference type="SAM" id="Phobius"/>
    </source>
</evidence>
<organism evidence="14 15">
    <name type="scientific">Candidatus Phosphoribacter hodrii</name>
    <dbReference type="NCBI Taxonomy" id="2953743"/>
    <lineage>
        <taxon>Bacteria</taxon>
        <taxon>Bacillati</taxon>
        <taxon>Actinomycetota</taxon>
        <taxon>Actinomycetes</taxon>
        <taxon>Micrococcales</taxon>
        <taxon>Dermatophilaceae</taxon>
        <taxon>Candidatus Phosphoribacter</taxon>
    </lineage>
</organism>
<feature type="domain" description="PASTA" evidence="13">
    <location>
        <begin position="407"/>
        <end position="471"/>
    </location>
</feature>
<name>A0A935M4N2_9MICO</name>
<dbReference type="GO" id="GO:0005524">
    <property type="term" value="F:ATP binding"/>
    <property type="evidence" value="ECO:0007669"/>
    <property type="project" value="UniProtKB-KW"/>
</dbReference>
<dbReference type="SUPFAM" id="SSF56112">
    <property type="entry name" value="Protein kinase-like (PK-like)"/>
    <property type="match status" value="1"/>
</dbReference>
<dbReference type="InterPro" id="IPR011009">
    <property type="entry name" value="Kinase-like_dom_sf"/>
</dbReference>
<keyword evidence="3" id="KW-0808">Transferase</keyword>
<dbReference type="PANTHER" id="PTHR43289:SF6">
    <property type="entry name" value="SERINE_THREONINE-PROTEIN KINASE NEKL-3"/>
    <property type="match status" value="1"/>
</dbReference>
<dbReference type="PROSITE" id="PS00108">
    <property type="entry name" value="PROTEIN_KINASE_ST"/>
    <property type="match status" value="1"/>
</dbReference>
<keyword evidence="5" id="KW-0547">Nucleotide-binding</keyword>
<evidence type="ECO:0000256" key="10">
    <source>
        <dbReference type="SAM" id="MobiDB-lite"/>
    </source>
</evidence>
<comment type="catalytic activity">
    <reaction evidence="8">
        <text>L-threonyl-[protein] + ATP = O-phospho-L-threonyl-[protein] + ADP + H(+)</text>
        <dbReference type="Rhea" id="RHEA:46608"/>
        <dbReference type="Rhea" id="RHEA-COMP:11060"/>
        <dbReference type="Rhea" id="RHEA-COMP:11605"/>
        <dbReference type="ChEBI" id="CHEBI:15378"/>
        <dbReference type="ChEBI" id="CHEBI:30013"/>
        <dbReference type="ChEBI" id="CHEBI:30616"/>
        <dbReference type="ChEBI" id="CHEBI:61977"/>
        <dbReference type="ChEBI" id="CHEBI:456216"/>
        <dbReference type="EC" id="2.7.11.1"/>
    </reaction>
</comment>
<dbReference type="AlphaFoldDB" id="A0A935M4N2"/>
<dbReference type="PROSITE" id="PS50011">
    <property type="entry name" value="PROTEIN_KINASE_DOM"/>
    <property type="match status" value="1"/>
</dbReference>
<dbReference type="Proteomes" id="UP000726105">
    <property type="component" value="Unassembled WGS sequence"/>
</dbReference>
<evidence type="ECO:0000256" key="9">
    <source>
        <dbReference type="ARBA" id="ARBA00048679"/>
    </source>
</evidence>
<evidence type="ECO:0000313" key="15">
    <source>
        <dbReference type="Proteomes" id="UP000726105"/>
    </source>
</evidence>
<dbReference type="GO" id="GO:0004674">
    <property type="term" value="F:protein serine/threonine kinase activity"/>
    <property type="evidence" value="ECO:0007669"/>
    <property type="project" value="UniProtKB-KW"/>
</dbReference>
<keyword evidence="11" id="KW-0812">Transmembrane</keyword>
<dbReference type="Gene3D" id="1.10.510.10">
    <property type="entry name" value="Transferase(Phosphotransferase) domain 1"/>
    <property type="match status" value="1"/>
</dbReference>
<keyword evidence="6 14" id="KW-0418">Kinase</keyword>
<keyword evidence="7" id="KW-0067">ATP-binding</keyword>
<comment type="catalytic activity">
    <reaction evidence="9">
        <text>L-seryl-[protein] + ATP = O-phospho-L-seryl-[protein] + ADP + H(+)</text>
        <dbReference type="Rhea" id="RHEA:17989"/>
        <dbReference type="Rhea" id="RHEA-COMP:9863"/>
        <dbReference type="Rhea" id="RHEA-COMP:11604"/>
        <dbReference type="ChEBI" id="CHEBI:15378"/>
        <dbReference type="ChEBI" id="CHEBI:29999"/>
        <dbReference type="ChEBI" id="CHEBI:30616"/>
        <dbReference type="ChEBI" id="CHEBI:83421"/>
        <dbReference type="ChEBI" id="CHEBI:456216"/>
        <dbReference type="EC" id="2.7.11.1"/>
    </reaction>
</comment>
<dbReference type="Pfam" id="PF00069">
    <property type="entry name" value="Pkinase"/>
    <property type="match status" value="1"/>
</dbReference>
<proteinExistence type="predicted"/>
<evidence type="ECO:0000256" key="4">
    <source>
        <dbReference type="ARBA" id="ARBA00022737"/>
    </source>
</evidence>
<evidence type="ECO:0000256" key="8">
    <source>
        <dbReference type="ARBA" id="ARBA00047899"/>
    </source>
</evidence>
<keyword evidence="4" id="KW-0677">Repeat</keyword>
<gene>
    <name evidence="14" type="ORF">IPI13_14735</name>
</gene>
<keyword evidence="11" id="KW-0472">Membrane</keyword>
<dbReference type="FunFam" id="1.10.510.10:FF:000021">
    <property type="entry name" value="Serine/threonine protein kinase"/>
    <property type="match status" value="1"/>
</dbReference>
<comment type="caution">
    <text evidence="14">The sequence shown here is derived from an EMBL/GenBank/DDBJ whole genome shotgun (WGS) entry which is preliminary data.</text>
</comment>
<protein>
    <recommendedName>
        <fullName evidence="1">non-specific serine/threonine protein kinase</fullName>
        <ecNumber evidence="1">2.7.11.1</ecNumber>
    </recommendedName>
</protein>
<keyword evidence="11" id="KW-1133">Transmembrane helix</keyword>
<dbReference type="CDD" id="cd14014">
    <property type="entry name" value="STKc_PknB_like"/>
    <property type="match status" value="1"/>
</dbReference>
<keyword evidence="2" id="KW-0723">Serine/threonine-protein kinase</keyword>
<sequence length="486" mass="50054">MSPMTPGLGDVLGGRYTLTDRIAAGGMGDVWAATDRVLGRTVAIKIMRPNTTDEGNFAARFRDEARHTAALSHPNIAAVYDYGEDDGTAYLVMELVPGLPLSSMIAEGPMPPEQVRLILGQCALALAAAHEAGVVHRDVKPANVMVTPEGKVKLTDFGIARAVDAVGHTRTGEVMGTPQYLAPEQAMGQRVTGATDLYSLGVVGHEMLTGKRPFDAGSAVATALAQISEPPPPLPPHVTDPLRSAIEACLAKDPAQRPSSAASLAALLGMPVSGVAHASLATSVIPLSDLGATQPLATPTPLPTQVYAHPVAPYGHYPATAAGPAYPPQPQPPDRRRGMGWWWLPVIAAFLVAGLFIWQNLVVGRANTPIPSVTVTRTVPRTSTASTPATTSAAPTTSTAPTTTPVKTVTLVESDYVGQTTGVVRADLTTLGFLDIATKSVPSDRPKGEVLGISPTGPVPVTTTIVITVSAGAAPTASSTAGGTSG</sequence>
<dbReference type="Gene3D" id="3.30.200.20">
    <property type="entry name" value="Phosphorylase Kinase, domain 1"/>
    <property type="match status" value="1"/>
</dbReference>
<dbReference type="FunFam" id="3.30.200.20:FF:000035">
    <property type="entry name" value="Serine/threonine protein kinase Stk1"/>
    <property type="match status" value="1"/>
</dbReference>
<dbReference type="SMART" id="SM00220">
    <property type="entry name" value="S_TKc"/>
    <property type="match status" value="1"/>
</dbReference>
<dbReference type="GO" id="GO:0045717">
    <property type="term" value="P:negative regulation of fatty acid biosynthetic process"/>
    <property type="evidence" value="ECO:0007669"/>
    <property type="project" value="UniProtKB-ARBA"/>
</dbReference>
<evidence type="ECO:0000259" key="12">
    <source>
        <dbReference type="PROSITE" id="PS50011"/>
    </source>
</evidence>
<dbReference type="Gene3D" id="3.30.10.20">
    <property type="match status" value="1"/>
</dbReference>